<keyword evidence="2" id="KW-1185">Reference proteome</keyword>
<protein>
    <submittedName>
        <fullName evidence="1">Uncharacterized protein</fullName>
    </submittedName>
</protein>
<dbReference type="AlphaFoldDB" id="A0AAN8J2G7"/>
<name>A0AAN8J2G7_TRICO</name>
<proteinExistence type="predicted"/>
<evidence type="ECO:0000313" key="2">
    <source>
        <dbReference type="Proteomes" id="UP001331761"/>
    </source>
</evidence>
<sequence>MERTIVYGYTEDSIMLLTLKIYQSDSYFGSGGYESILIPHLQLLGTVNRSIWEPSDRVLIIEPSSLVQNK</sequence>
<comment type="caution">
    <text evidence="1">The sequence shown here is derived from an EMBL/GenBank/DDBJ whole genome shotgun (WGS) entry which is preliminary data.</text>
</comment>
<accession>A0AAN8J2G7</accession>
<dbReference type="EMBL" id="WIXE01007835">
    <property type="protein sequence ID" value="KAK5980104.1"/>
    <property type="molecule type" value="Genomic_DNA"/>
</dbReference>
<evidence type="ECO:0000313" key="1">
    <source>
        <dbReference type="EMBL" id="KAK5980104.1"/>
    </source>
</evidence>
<organism evidence="1 2">
    <name type="scientific">Trichostrongylus colubriformis</name>
    <name type="common">Black scour worm</name>
    <dbReference type="NCBI Taxonomy" id="6319"/>
    <lineage>
        <taxon>Eukaryota</taxon>
        <taxon>Metazoa</taxon>
        <taxon>Ecdysozoa</taxon>
        <taxon>Nematoda</taxon>
        <taxon>Chromadorea</taxon>
        <taxon>Rhabditida</taxon>
        <taxon>Rhabditina</taxon>
        <taxon>Rhabditomorpha</taxon>
        <taxon>Strongyloidea</taxon>
        <taxon>Trichostrongylidae</taxon>
        <taxon>Trichostrongylus</taxon>
    </lineage>
</organism>
<reference evidence="1 2" key="1">
    <citation type="submission" date="2019-10" db="EMBL/GenBank/DDBJ databases">
        <title>Assembly and Annotation for the nematode Trichostrongylus colubriformis.</title>
        <authorList>
            <person name="Martin J."/>
        </authorList>
    </citation>
    <scope>NUCLEOTIDE SEQUENCE [LARGE SCALE GENOMIC DNA]</scope>
    <source>
        <strain evidence="1">G859</strain>
        <tissue evidence="1">Whole worm</tissue>
    </source>
</reference>
<gene>
    <name evidence="1" type="ORF">GCK32_018134</name>
</gene>
<dbReference type="Proteomes" id="UP001331761">
    <property type="component" value="Unassembled WGS sequence"/>
</dbReference>